<evidence type="ECO:0000256" key="8">
    <source>
        <dbReference type="ARBA" id="ARBA00022989"/>
    </source>
</evidence>
<evidence type="ECO:0000256" key="1">
    <source>
        <dbReference type="ARBA" id="ARBA00004141"/>
    </source>
</evidence>
<dbReference type="PROSITE" id="PS51292">
    <property type="entry name" value="ZF_RING_CH"/>
    <property type="match status" value="1"/>
</dbReference>
<keyword evidence="7" id="KW-0862">Zinc</keyword>
<protein>
    <submittedName>
        <fullName evidence="12">RINGv</fullName>
    </submittedName>
</protein>
<organism evidence="12 13">
    <name type="scientific">Nesidiocoris tenuis</name>
    <dbReference type="NCBI Taxonomy" id="355587"/>
    <lineage>
        <taxon>Eukaryota</taxon>
        <taxon>Metazoa</taxon>
        <taxon>Ecdysozoa</taxon>
        <taxon>Arthropoda</taxon>
        <taxon>Hexapoda</taxon>
        <taxon>Insecta</taxon>
        <taxon>Pterygota</taxon>
        <taxon>Neoptera</taxon>
        <taxon>Paraneoptera</taxon>
        <taxon>Hemiptera</taxon>
        <taxon>Heteroptera</taxon>
        <taxon>Panheteroptera</taxon>
        <taxon>Cimicomorpha</taxon>
        <taxon>Miridae</taxon>
        <taxon>Dicyphina</taxon>
        <taxon>Nesidiocoris</taxon>
    </lineage>
</organism>
<accession>A0ABN7ASS1</accession>
<keyword evidence="4" id="KW-0479">Metal-binding</keyword>
<reference evidence="12 13" key="1">
    <citation type="submission" date="2023-09" db="EMBL/GenBank/DDBJ databases">
        <title>Nesidiocoris tenuis whole genome shotgun sequence.</title>
        <authorList>
            <person name="Shibata T."/>
            <person name="Shimoda M."/>
            <person name="Kobayashi T."/>
            <person name="Uehara T."/>
        </authorList>
    </citation>
    <scope>NUCLEOTIDE SEQUENCE [LARGE SCALE GENOMIC DNA]</scope>
    <source>
        <strain evidence="12 13">Japan</strain>
    </source>
</reference>
<evidence type="ECO:0000256" key="6">
    <source>
        <dbReference type="ARBA" id="ARBA00022786"/>
    </source>
</evidence>
<dbReference type="PANTHER" id="PTHR46065:SF3">
    <property type="entry name" value="FI20425P1"/>
    <property type="match status" value="1"/>
</dbReference>
<comment type="subcellular location">
    <subcellularLocation>
        <location evidence="1">Membrane</location>
        <topology evidence="1">Multi-pass membrane protein</topology>
    </subcellularLocation>
</comment>
<evidence type="ECO:0000259" key="11">
    <source>
        <dbReference type="PROSITE" id="PS51292"/>
    </source>
</evidence>
<keyword evidence="3 10" id="KW-0812">Transmembrane</keyword>
<evidence type="ECO:0000313" key="12">
    <source>
        <dbReference type="EMBL" id="BES95256.1"/>
    </source>
</evidence>
<evidence type="ECO:0000256" key="7">
    <source>
        <dbReference type="ARBA" id="ARBA00022833"/>
    </source>
</evidence>
<feature type="domain" description="RING-CH-type" evidence="11">
    <location>
        <begin position="15"/>
        <end position="75"/>
    </location>
</feature>
<dbReference type="EMBL" id="AP028914">
    <property type="protein sequence ID" value="BES95256.1"/>
    <property type="molecule type" value="Genomic_DNA"/>
</dbReference>
<evidence type="ECO:0000256" key="10">
    <source>
        <dbReference type="SAM" id="Phobius"/>
    </source>
</evidence>
<dbReference type="PANTHER" id="PTHR46065">
    <property type="entry name" value="E3 UBIQUITIN-PROTEIN LIGASE MARCH 2/3 FAMILY MEMBER"/>
    <property type="match status" value="1"/>
</dbReference>
<dbReference type="SMART" id="SM00744">
    <property type="entry name" value="RINGv"/>
    <property type="match status" value="1"/>
</dbReference>
<name>A0ABN7ASS1_9HEMI</name>
<evidence type="ECO:0000256" key="5">
    <source>
        <dbReference type="ARBA" id="ARBA00022771"/>
    </source>
</evidence>
<dbReference type="InterPro" id="IPR011016">
    <property type="entry name" value="Znf_RING-CH"/>
</dbReference>
<evidence type="ECO:0000256" key="3">
    <source>
        <dbReference type="ARBA" id="ARBA00022692"/>
    </source>
</evidence>
<gene>
    <name evidence="12" type="ORF">NTJ_08065</name>
</gene>
<evidence type="ECO:0000256" key="4">
    <source>
        <dbReference type="ARBA" id="ARBA00022723"/>
    </source>
</evidence>
<dbReference type="Proteomes" id="UP001307889">
    <property type="component" value="Chromosome 6"/>
</dbReference>
<dbReference type="Gene3D" id="3.30.40.10">
    <property type="entry name" value="Zinc/RING finger domain, C3HC4 (zinc finger)"/>
    <property type="match status" value="1"/>
</dbReference>
<keyword evidence="13" id="KW-1185">Reference proteome</keyword>
<proteinExistence type="predicted"/>
<keyword evidence="5" id="KW-0863">Zinc-finger</keyword>
<keyword evidence="8 10" id="KW-1133">Transmembrane helix</keyword>
<dbReference type="Pfam" id="PF12906">
    <property type="entry name" value="RINGv"/>
    <property type="match status" value="1"/>
</dbReference>
<keyword evidence="9 10" id="KW-0472">Membrane</keyword>
<evidence type="ECO:0000256" key="9">
    <source>
        <dbReference type="ARBA" id="ARBA00023136"/>
    </source>
</evidence>
<dbReference type="SUPFAM" id="SSF57850">
    <property type="entry name" value="RING/U-box"/>
    <property type="match status" value="1"/>
</dbReference>
<feature type="transmembrane region" description="Helical" evidence="10">
    <location>
        <begin position="103"/>
        <end position="124"/>
    </location>
</feature>
<sequence length="245" mass="27746">MRDNDSVQNSMHTASSDLSNCICRICQTAKSKEQLISPCNCKGTLGKVHLSCLEKWLNFCGRQHCEICKYHFQVTRTRRYGIAQSVRIWVRHPRHRIHLRSDLIIAMILTIITATLCCICAFGVRYFISEAVRLGIPAVYTEGIIFVFLAVIVLGYSVTMYLMCKDHVVPWYRWWTQNSMVKILIVDESAIKEVQQQQQPAKAPKKLAGIFQTAKRKELFTTCVASDDSTTSTAVPTPAAVQQNA</sequence>
<feature type="transmembrane region" description="Helical" evidence="10">
    <location>
        <begin position="144"/>
        <end position="164"/>
    </location>
</feature>
<keyword evidence="6" id="KW-0833">Ubl conjugation pathway</keyword>
<dbReference type="InterPro" id="IPR013083">
    <property type="entry name" value="Znf_RING/FYVE/PHD"/>
</dbReference>
<keyword evidence="2" id="KW-0808">Transferase</keyword>
<evidence type="ECO:0000313" key="13">
    <source>
        <dbReference type="Proteomes" id="UP001307889"/>
    </source>
</evidence>
<evidence type="ECO:0000256" key="2">
    <source>
        <dbReference type="ARBA" id="ARBA00022679"/>
    </source>
</evidence>